<dbReference type="PROSITE" id="PS00107">
    <property type="entry name" value="PROTEIN_KINASE_ATP"/>
    <property type="match status" value="1"/>
</dbReference>
<dbReference type="GO" id="GO:0016020">
    <property type="term" value="C:membrane"/>
    <property type="evidence" value="ECO:0007669"/>
    <property type="project" value="TreeGrafter"/>
</dbReference>
<feature type="binding site" evidence="5">
    <location>
        <position position="65"/>
    </location>
    <ligand>
        <name>ATP</name>
        <dbReference type="ChEBI" id="CHEBI:30616"/>
    </ligand>
</feature>
<dbReference type="PROSITE" id="PS50011">
    <property type="entry name" value="PROTEIN_KINASE_DOM"/>
    <property type="match status" value="1"/>
</dbReference>
<protein>
    <recommendedName>
        <fullName evidence="7">Protein kinase domain-containing protein</fullName>
    </recommendedName>
</protein>
<dbReference type="EMBL" id="CAJNOG010000398">
    <property type="protein sequence ID" value="CAF1220531.1"/>
    <property type="molecule type" value="Genomic_DNA"/>
</dbReference>
<reference evidence="8" key="1">
    <citation type="submission" date="2021-02" db="EMBL/GenBank/DDBJ databases">
        <authorList>
            <person name="Nowell W R."/>
        </authorList>
    </citation>
    <scope>NUCLEOTIDE SEQUENCE</scope>
</reference>
<dbReference type="PANTHER" id="PTHR24348:SF22">
    <property type="entry name" value="NON-SPECIFIC SERINE_THREONINE PROTEIN KINASE"/>
    <property type="match status" value="1"/>
</dbReference>
<evidence type="ECO:0000256" key="2">
    <source>
        <dbReference type="ARBA" id="ARBA00022741"/>
    </source>
</evidence>
<evidence type="ECO:0000259" key="7">
    <source>
        <dbReference type="PROSITE" id="PS50011"/>
    </source>
</evidence>
<evidence type="ECO:0000256" key="4">
    <source>
        <dbReference type="ARBA" id="ARBA00022840"/>
    </source>
</evidence>
<name>A0A814XU74_9BILA</name>
<evidence type="ECO:0000256" key="5">
    <source>
        <dbReference type="PROSITE-ProRule" id="PRU10141"/>
    </source>
</evidence>
<dbReference type="GO" id="GO:0010506">
    <property type="term" value="P:regulation of autophagy"/>
    <property type="evidence" value="ECO:0007669"/>
    <property type="project" value="InterPro"/>
</dbReference>
<keyword evidence="6" id="KW-0723">Serine/threonine-protein kinase</keyword>
<dbReference type="SMART" id="SM00220">
    <property type="entry name" value="S_TKc"/>
    <property type="match status" value="1"/>
</dbReference>
<keyword evidence="3" id="KW-0418">Kinase</keyword>
<gene>
    <name evidence="8" type="ORF">JYZ213_LOCUS27976</name>
</gene>
<dbReference type="InterPro" id="IPR008271">
    <property type="entry name" value="Ser/Thr_kinase_AS"/>
</dbReference>
<keyword evidence="4 5" id="KW-0067">ATP-binding</keyword>
<dbReference type="GO" id="GO:0004674">
    <property type="term" value="F:protein serine/threonine kinase activity"/>
    <property type="evidence" value="ECO:0007669"/>
    <property type="project" value="UniProtKB-KW"/>
</dbReference>
<keyword evidence="2 5" id="KW-0547">Nucleotide-binding</keyword>
<dbReference type="AlphaFoldDB" id="A0A814XU74"/>
<dbReference type="GO" id="GO:0000407">
    <property type="term" value="C:phagophore assembly site"/>
    <property type="evidence" value="ECO:0007669"/>
    <property type="project" value="TreeGrafter"/>
</dbReference>
<sequence length="289" mass="33307">MNPYYARNRAIPPEWRYKIMSVRLERKTLSINRQHYTFDKKLGKGAFGAVYAARRYSDGAPVAIKVISLASQKDSLALQNAESALTEIEMAKRLTRTSRHIIHMYDFDFHQTGLSFIVMELGQQDLEKYLSQRLALEPADRKFIWRQLVDIAGALDSQQIVHRDIKPQNLIIFPGGIVKLGDLGIAKQAFHDKTGPTGTPLYSAPEVTRYKPRVVLTTAADVWSWGAVLYRMTYMQHPHYDPPCYYPLENQRLTSDRYLNDVLRRTLVLSPEKRPTPSWLAKHPYTNTR</sequence>
<comment type="similarity">
    <text evidence="6">Belongs to the protein kinase superfamily.</text>
</comment>
<dbReference type="CDD" id="cd14014">
    <property type="entry name" value="STKc_PknB_like"/>
    <property type="match status" value="1"/>
</dbReference>
<organism evidence="8 9">
    <name type="scientific">Adineta steineri</name>
    <dbReference type="NCBI Taxonomy" id="433720"/>
    <lineage>
        <taxon>Eukaryota</taxon>
        <taxon>Metazoa</taxon>
        <taxon>Spiralia</taxon>
        <taxon>Gnathifera</taxon>
        <taxon>Rotifera</taxon>
        <taxon>Eurotatoria</taxon>
        <taxon>Bdelloidea</taxon>
        <taxon>Adinetida</taxon>
        <taxon>Adinetidae</taxon>
        <taxon>Adineta</taxon>
    </lineage>
</organism>
<feature type="domain" description="Protein kinase" evidence="7">
    <location>
        <begin position="36"/>
        <end position="286"/>
    </location>
</feature>
<dbReference type="SUPFAM" id="SSF56112">
    <property type="entry name" value="Protein kinase-like (PK-like)"/>
    <property type="match status" value="1"/>
</dbReference>
<dbReference type="Pfam" id="PF00069">
    <property type="entry name" value="Pkinase"/>
    <property type="match status" value="1"/>
</dbReference>
<dbReference type="Gene3D" id="1.10.510.10">
    <property type="entry name" value="Transferase(Phosphotransferase) domain 1"/>
    <property type="match status" value="1"/>
</dbReference>
<dbReference type="InterPro" id="IPR045269">
    <property type="entry name" value="Atg1-like"/>
</dbReference>
<proteinExistence type="inferred from homology"/>
<dbReference type="InterPro" id="IPR000719">
    <property type="entry name" value="Prot_kinase_dom"/>
</dbReference>
<dbReference type="PROSITE" id="PS00108">
    <property type="entry name" value="PROTEIN_KINASE_ST"/>
    <property type="match status" value="1"/>
</dbReference>
<dbReference type="InterPro" id="IPR011009">
    <property type="entry name" value="Kinase-like_dom_sf"/>
</dbReference>
<dbReference type="InterPro" id="IPR017441">
    <property type="entry name" value="Protein_kinase_ATP_BS"/>
</dbReference>
<keyword evidence="1" id="KW-0808">Transferase</keyword>
<dbReference type="GO" id="GO:0005524">
    <property type="term" value="F:ATP binding"/>
    <property type="evidence" value="ECO:0007669"/>
    <property type="project" value="UniProtKB-UniRule"/>
</dbReference>
<comment type="caution">
    <text evidence="8">The sequence shown here is derived from an EMBL/GenBank/DDBJ whole genome shotgun (WGS) entry which is preliminary data.</text>
</comment>
<dbReference type="Proteomes" id="UP000663845">
    <property type="component" value="Unassembled WGS sequence"/>
</dbReference>
<dbReference type="GO" id="GO:0005776">
    <property type="term" value="C:autophagosome"/>
    <property type="evidence" value="ECO:0007669"/>
    <property type="project" value="TreeGrafter"/>
</dbReference>
<evidence type="ECO:0000313" key="9">
    <source>
        <dbReference type="Proteomes" id="UP000663845"/>
    </source>
</evidence>
<evidence type="ECO:0000256" key="1">
    <source>
        <dbReference type="ARBA" id="ARBA00022679"/>
    </source>
</evidence>
<dbReference type="GO" id="GO:0005829">
    <property type="term" value="C:cytosol"/>
    <property type="evidence" value="ECO:0007669"/>
    <property type="project" value="TreeGrafter"/>
</dbReference>
<accession>A0A814XU74</accession>
<dbReference type="GO" id="GO:0000045">
    <property type="term" value="P:autophagosome assembly"/>
    <property type="evidence" value="ECO:0007669"/>
    <property type="project" value="TreeGrafter"/>
</dbReference>
<evidence type="ECO:0000256" key="3">
    <source>
        <dbReference type="ARBA" id="ARBA00022777"/>
    </source>
</evidence>
<evidence type="ECO:0000256" key="6">
    <source>
        <dbReference type="RuleBase" id="RU000304"/>
    </source>
</evidence>
<dbReference type="PANTHER" id="PTHR24348">
    <property type="entry name" value="SERINE/THREONINE-PROTEIN KINASE UNC-51-RELATED"/>
    <property type="match status" value="1"/>
</dbReference>
<evidence type="ECO:0000313" key="8">
    <source>
        <dbReference type="EMBL" id="CAF1220531.1"/>
    </source>
</evidence>